<protein>
    <recommendedName>
        <fullName evidence="4">TIGR02588 family protein</fullName>
    </recommendedName>
</protein>
<evidence type="ECO:0000256" key="1">
    <source>
        <dbReference type="SAM" id="Phobius"/>
    </source>
</evidence>
<organism evidence="2 3">
    <name type="scientific">Knoellia sinensis KCTC 19936</name>
    <dbReference type="NCBI Taxonomy" id="1385520"/>
    <lineage>
        <taxon>Bacteria</taxon>
        <taxon>Bacillati</taxon>
        <taxon>Actinomycetota</taxon>
        <taxon>Actinomycetes</taxon>
        <taxon>Micrococcales</taxon>
        <taxon>Intrasporangiaceae</taxon>
        <taxon>Knoellia</taxon>
    </lineage>
</organism>
<proteinExistence type="predicted"/>
<dbReference type="RefSeq" id="WP_035918258.1">
    <property type="nucleotide sequence ID" value="NZ_AVPJ01000016.1"/>
</dbReference>
<reference evidence="2 3" key="1">
    <citation type="submission" date="2013-08" db="EMBL/GenBank/DDBJ databases">
        <title>The genome sequence of Knoellia sinensis.</title>
        <authorList>
            <person name="Zhu W."/>
            <person name="Wang G."/>
        </authorList>
    </citation>
    <scope>NUCLEOTIDE SEQUENCE [LARGE SCALE GENOMIC DNA]</scope>
    <source>
        <strain evidence="2 3">KCTC 19936</strain>
    </source>
</reference>
<keyword evidence="3" id="KW-1185">Reference proteome</keyword>
<dbReference type="AlphaFoldDB" id="A0A0A0J3V3"/>
<evidence type="ECO:0008006" key="4">
    <source>
        <dbReference type="Google" id="ProtNLM"/>
    </source>
</evidence>
<dbReference type="EMBL" id="AVPJ01000016">
    <property type="protein sequence ID" value="KGN30812.1"/>
    <property type="molecule type" value="Genomic_DNA"/>
</dbReference>
<evidence type="ECO:0000313" key="3">
    <source>
        <dbReference type="Proteomes" id="UP000030002"/>
    </source>
</evidence>
<dbReference type="Proteomes" id="UP000030002">
    <property type="component" value="Unassembled WGS sequence"/>
</dbReference>
<feature type="transmembrane region" description="Helical" evidence="1">
    <location>
        <begin position="20"/>
        <end position="42"/>
    </location>
</feature>
<name>A0A0A0J3V3_9MICO</name>
<keyword evidence="1" id="KW-1133">Transmembrane helix</keyword>
<dbReference type="eggNOG" id="COG1572">
    <property type="taxonomic scope" value="Bacteria"/>
</dbReference>
<accession>A0A0A0J3V3</accession>
<dbReference type="STRING" id="1385520.N802_06275"/>
<keyword evidence="1" id="KW-0472">Membrane</keyword>
<comment type="caution">
    <text evidence="2">The sequence shown here is derived from an EMBL/GenBank/DDBJ whole genome shotgun (WGS) entry which is preliminary data.</text>
</comment>
<evidence type="ECO:0000313" key="2">
    <source>
        <dbReference type="EMBL" id="KGN30812.1"/>
    </source>
</evidence>
<dbReference type="OrthoDB" id="424854at2"/>
<keyword evidence="1" id="KW-0812">Transmembrane</keyword>
<sequence length="133" mass="13914">MNSPAAQRTSQSGRTSAEWATFVVSCLVLAVVALLVVSRMVGDRDPARPEARISGVTQVGGQSHVGVEVRNAGDDTAANVAVRLEFQVDGEKDDAEQTVDFLAADEKVSLVFVLPEGASADDLAARATGFTQP</sequence>
<gene>
    <name evidence="2" type="ORF">N802_06275</name>
</gene>